<comment type="cofactor">
    <cofactor evidence="1">
        <name>FAD</name>
        <dbReference type="ChEBI" id="CHEBI:57692"/>
    </cofactor>
</comment>
<dbReference type="PANTHER" id="PTHR42887">
    <property type="entry name" value="OS12G0638800 PROTEIN"/>
    <property type="match status" value="1"/>
</dbReference>
<dbReference type="InterPro" id="IPR023166">
    <property type="entry name" value="BaiN-like_dom_sf"/>
</dbReference>
<dbReference type="InterPro" id="IPR055178">
    <property type="entry name" value="RsdA/BaiN/AoA(So)-like_dom"/>
</dbReference>
<proteinExistence type="predicted"/>
<dbReference type="InterPro" id="IPR004792">
    <property type="entry name" value="BaiN-like"/>
</dbReference>
<evidence type="ECO:0000256" key="4">
    <source>
        <dbReference type="SAM" id="SignalP"/>
    </source>
</evidence>
<dbReference type="Gene3D" id="3.50.50.60">
    <property type="entry name" value="FAD/NAD(P)-binding domain"/>
    <property type="match status" value="1"/>
</dbReference>
<dbReference type="NCBIfam" id="TIGR00275">
    <property type="entry name" value="aminoacetone oxidase family FAD-binding enzyme"/>
    <property type="match status" value="1"/>
</dbReference>
<dbReference type="PRINTS" id="PR00411">
    <property type="entry name" value="PNDRDTASEI"/>
</dbReference>
<dbReference type="EMBL" id="DVON01000258">
    <property type="protein sequence ID" value="HIV13874.1"/>
    <property type="molecule type" value="Genomic_DNA"/>
</dbReference>
<organism evidence="7 8">
    <name type="scientific">Candidatus Pullilachnospira stercoravium</name>
    <dbReference type="NCBI Taxonomy" id="2840913"/>
    <lineage>
        <taxon>Bacteria</taxon>
        <taxon>Bacillati</taxon>
        <taxon>Bacillota</taxon>
        <taxon>Clostridia</taxon>
        <taxon>Lachnospirales</taxon>
        <taxon>Lachnospiraceae</taxon>
        <taxon>Lachnospiraceae incertae sedis</taxon>
        <taxon>Candidatus Pullilachnospira</taxon>
    </lineage>
</organism>
<protein>
    <submittedName>
        <fullName evidence="7">NAD(P)/FAD-dependent oxidoreductase</fullName>
    </submittedName>
</protein>
<feature type="domain" description="RsdA/BaiN/AoA(So)-like insert" evidence="6">
    <location>
        <begin position="196"/>
        <end position="357"/>
    </location>
</feature>
<evidence type="ECO:0000256" key="2">
    <source>
        <dbReference type="ARBA" id="ARBA00022630"/>
    </source>
</evidence>
<dbReference type="Gene3D" id="1.10.8.260">
    <property type="entry name" value="HI0933 insert domain-like"/>
    <property type="match status" value="1"/>
</dbReference>
<feature type="signal peptide" evidence="4">
    <location>
        <begin position="1"/>
        <end position="20"/>
    </location>
</feature>
<feature type="domain" description="RsdA/BaiN/AoA(So)-like Rossmann fold-like" evidence="5">
    <location>
        <begin position="3"/>
        <end position="410"/>
    </location>
</feature>
<keyword evidence="4" id="KW-0732">Signal</keyword>
<accession>A0A9D1T7F9</accession>
<dbReference type="Pfam" id="PF03486">
    <property type="entry name" value="HI0933_like"/>
    <property type="match status" value="1"/>
</dbReference>
<dbReference type="InterPro" id="IPR057661">
    <property type="entry name" value="RsdA/BaiN/AoA(So)_Rossmann"/>
</dbReference>
<dbReference type="AlphaFoldDB" id="A0A9D1T7F9"/>
<dbReference type="Pfam" id="PF22780">
    <property type="entry name" value="HI0933_like_1st"/>
    <property type="match status" value="1"/>
</dbReference>
<keyword evidence="3" id="KW-0274">FAD</keyword>
<dbReference type="PANTHER" id="PTHR42887:SF2">
    <property type="entry name" value="OS12G0638800 PROTEIN"/>
    <property type="match status" value="1"/>
</dbReference>
<evidence type="ECO:0000259" key="5">
    <source>
        <dbReference type="Pfam" id="PF03486"/>
    </source>
</evidence>
<keyword evidence="2" id="KW-0285">Flavoprotein</keyword>
<dbReference type="Gene3D" id="2.40.30.10">
    <property type="entry name" value="Translation factors"/>
    <property type="match status" value="1"/>
</dbReference>
<dbReference type="PRINTS" id="PR00368">
    <property type="entry name" value="FADPNR"/>
</dbReference>
<reference evidence="7" key="2">
    <citation type="journal article" date="2021" name="PeerJ">
        <title>Extensive microbial diversity within the chicken gut microbiome revealed by metagenomics and culture.</title>
        <authorList>
            <person name="Gilroy R."/>
            <person name="Ravi A."/>
            <person name="Getino M."/>
            <person name="Pursley I."/>
            <person name="Horton D.L."/>
            <person name="Alikhan N.F."/>
            <person name="Baker D."/>
            <person name="Gharbi K."/>
            <person name="Hall N."/>
            <person name="Watson M."/>
            <person name="Adriaenssens E.M."/>
            <person name="Foster-Nyarko E."/>
            <person name="Jarju S."/>
            <person name="Secka A."/>
            <person name="Antonio M."/>
            <person name="Oren A."/>
            <person name="Chaudhuri R.R."/>
            <person name="La Ragione R."/>
            <person name="Hildebrand F."/>
            <person name="Pallen M.J."/>
        </authorList>
    </citation>
    <scope>NUCLEOTIDE SEQUENCE</scope>
    <source>
        <strain evidence="7">ChiBcec2-4451</strain>
    </source>
</reference>
<evidence type="ECO:0000256" key="3">
    <source>
        <dbReference type="ARBA" id="ARBA00022827"/>
    </source>
</evidence>
<gene>
    <name evidence="7" type="ORF">IAA63_12145</name>
</gene>
<comment type="caution">
    <text evidence="7">The sequence shown here is derived from an EMBL/GenBank/DDBJ whole genome shotgun (WGS) entry which is preliminary data.</text>
</comment>
<dbReference type="InterPro" id="IPR036188">
    <property type="entry name" value="FAD/NAD-bd_sf"/>
</dbReference>
<dbReference type="SUPFAM" id="SSF51905">
    <property type="entry name" value="FAD/NAD(P)-binding domain"/>
    <property type="match status" value="1"/>
</dbReference>
<evidence type="ECO:0000259" key="6">
    <source>
        <dbReference type="Pfam" id="PF22780"/>
    </source>
</evidence>
<evidence type="ECO:0000256" key="1">
    <source>
        <dbReference type="ARBA" id="ARBA00001974"/>
    </source>
</evidence>
<sequence length="419" mass="46031">MRKLLIIGGGAAGMLAAVYAAGQGMEVHVFEQNEKLGKKLFITGKGRCNFTNACQTEELFDAVLTNPRFLYSAIYGYTNYDVIDFFEQLGVRTKMERGGRMFPQSDHSSDIILAMERRMRQLGVKIHLKTRVKTLWLEETEEGVRAGGLVLEDGARIAGDAVLMATGGISYPSTGATGDGYRMAKEAGHHVTELLPSLVPMVTAEEYIPRMQGLSLKNVQLSIRDGKRTVFEEFGEMMFTHFGITGPLVLSASGIVGKLLKKTYLSASIDLKPALTREQLDARLLREFSAAQNRQFKNVLSSLLPARMIPVMLQIGGIAGEKKVHEITRGEREGFIEKIKAFPMTVTGLRGFQEAIITKGGVEVKEIDPKTMESKKVKGLYFAGEVLDLDALTGGYNLQIAWSTAHAAAMGAAEEERKK</sequence>
<name>A0A9D1T7F9_9FIRM</name>
<evidence type="ECO:0000313" key="7">
    <source>
        <dbReference type="EMBL" id="HIV13874.1"/>
    </source>
</evidence>
<feature type="chain" id="PRO_5038340628" evidence="4">
    <location>
        <begin position="21"/>
        <end position="419"/>
    </location>
</feature>
<dbReference type="SUPFAM" id="SSF160996">
    <property type="entry name" value="HI0933 insert domain-like"/>
    <property type="match status" value="1"/>
</dbReference>
<dbReference type="Proteomes" id="UP000886723">
    <property type="component" value="Unassembled WGS sequence"/>
</dbReference>
<evidence type="ECO:0000313" key="8">
    <source>
        <dbReference type="Proteomes" id="UP000886723"/>
    </source>
</evidence>
<reference evidence="7" key="1">
    <citation type="submission" date="2020-10" db="EMBL/GenBank/DDBJ databases">
        <authorList>
            <person name="Gilroy R."/>
        </authorList>
    </citation>
    <scope>NUCLEOTIDE SEQUENCE</scope>
    <source>
        <strain evidence="7">ChiBcec2-4451</strain>
    </source>
</reference>